<feature type="signal peptide" evidence="1">
    <location>
        <begin position="1"/>
        <end position="20"/>
    </location>
</feature>
<protein>
    <recommendedName>
        <fullName evidence="4">WD40 repeat domain-containing protein</fullName>
    </recommendedName>
</protein>
<keyword evidence="3" id="KW-1185">Reference proteome</keyword>
<dbReference type="KEGG" id="plut:EI981_15365"/>
<dbReference type="OrthoDB" id="2987501at2"/>
<dbReference type="InterPro" id="IPR011042">
    <property type="entry name" value="6-blade_b-propeller_TolB-like"/>
</dbReference>
<proteinExistence type="predicted"/>
<dbReference type="EMBL" id="CP034346">
    <property type="protein sequence ID" value="AZS15684.1"/>
    <property type="molecule type" value="Genomic_DNA"/>
</dbReference>
<reference evidence="3" key="1">
    <citation type="submission" date="2018-12" db="EMBL/GenBank/DDBJ databases">
        <title>Complete genome sequence of Paenibacillus sp. MBLB1234.</title>
        <authorList>
            <person name="Nam Y.-D."/>
            <person name="Kang J."/>
            <person name="Chung W.-H."/>
            <person name="Park Y.S."/>
        </authorList>
    </citation>
    <scope>NUCLEOTIDE SEQUENCE [LARGE SCALE GENOMIC DNA]</scope>
    <source>
        <strain evidence="3">MBLB1234</strain>
    </source>
</reference>
<dbReference type="PROSITE" id="PS51257">
    <property type="entry name" value="PROKAR_LIPOPROTEIN"/>
    <property type="match status" value="1"/>
</dbReference>
<dbReference type="Gene3D" id="2.120.10.30">
    <property type="entry name" value="TolB, C-terminal domain"/>
    <property type="match status" value="1"/>
</dbReference>
<evidence type="ECO:0000313" key="3">
    <source>
        <dbReference type="Proteomes" id="UP000270678"/>
    </source>
</evidence>
<accession>A0A3Q9IC00</accession>
<dbReference type="RefSeq" id="WP_126999567.1">
    <property type="nucleotide sequence ID" value="NZ_CP034346.1"/>
</dbReference>
<gene>
    <name evidence="2" type="ORF">EI981_15365</name>
</gene>
<dbReference type="AlphaFoldDB" id="A0A3Q9IC00"/>
<dbReference type="SUPFAM" id="SSF69304">
    <property type="entry name" value="Tricorn protease N-terminal domain"/>
    <property type="match status" value="1"/>
</dbReference>
<keyword evidence="1" id="KW-0732">Signal</keyword>
<sequence length="388" mass="43678">MRKQLFTILVLMCTALLLTACFKNGESIDAGKKIAQAENNTVKENGFGQKQPNNTNDANRVEDIFHDLNFDYKTNRLVLSDLKTNAELESITLDKNSFAKNIMKWDQGYAVEVLLADKPVQVKQSSGLEIISTPQKVNGKLVRIYNEKLKLQKEIDLTQALPKELIENEPFTAISNDGSKIVWANIMNLYLYDIDSGELSTVFDDTNNQVIFEKIVFTQDNNKVVFFGSQADHAEGELSYGIIELGAKKITVHTEKQYQGSDIQISDRYASITDVINPVNNTSSGKVLIVDVQTGEASLMKVDGTESTMARVTEDGKYLIAVNQEDEINYRIRQYKLKTGDMVKEEKFKPVKQESKALRIDPSINPAVYNLIVFAGSEYYFLSFVSEE</sequence>
<evidence type="ECO:0008006" key="4">
    <source>
        <dbReference type="Google" id="ProtNLM"/>
    </source>
</evidence>
<evidence type="ECO:0000313" key="2">
    <source>
        <dbReference type="EMBL" id="AZS15684.1"/>
    </source>
</evidence>
<organism evidence="2 3">
    <name type="scientific">Paenibacillus lutimineralis</name>
    <dbReference type="NCBI Taxonomy" id="2707005"/>
    <lineage>
        <taxon>Bacteria</taxon>
        <taxon>Bacillati</taxon>
        <taxon>Bacillota</taxon>
        <taxon>Bacilli</taxon>
        <taxon>Bacillales</taxon>
        <taxon>Paenibacillaceae</taxon>
        <taxon>Paenibacillus</taxon>
    </lineage>
</organism>
<name>A0A3Q9IC00_9BACL</name>
<feature type="chain" id="PRO_5038742079" description="WD40 repeat domain-containing protein" evidence="1">
    <location>
        <begin position="21"/>
        <end position="388"/>
    </location>
</feature>
<evidence type="ECO:0000256" key="1">
    <source>
        <dbReference type="SAM" id="SignalP"/>
    </source>
</evidence>
<dbReference type="Proteomes" id="UP000270678">
    <property type="component" value="Chromosome"/>
</dbReference>